<dbReference type="SUPFAM" id="SSF52833">
    <property type="entry name" value="Thioredoxin-like"/>
    <property type="match status" value="1"/>
</dbReference>
<feature type="disulfide bond" description="Redox-active" evidence="10">
    <location>
        <begin position="33"/>
        <end position="36"/>
    </location>
</feature>
<dbReference type="EMBL" id="JACOPN010000008">
    <property type="protein sequence ID" value="MBC5717913.1"/>
    <property type="molecule type" value="Genomic_DNA"/>
</dbReference>
<evidence type="ECO:0000259" key="11">
    <source>
        <dbReference type="PROSITE" id="PS51352"/>
    </source>
</evidence>
<keyword evidence="5 10" id="KW-1015">Disulfide bond</keyword>
<evidence type="ECO:0000256" key="5">
    <source>
        <dbReference type="ARBA" id="ARBA00023157"/>
    </source>
</evidence>
<evidence type="ECO:0000256" key="9">
    <source>
        <dbReference type="PIRSR" id="PIRSR000077-1"/>
    </source>
</evidence>
<sequence length="110" mass="12162">MADMAAMNMNQEQFEQAIREEKPVLVDFWAPWCGYCRRIGPAYEKIGEEYADSLAVGKINIDEEPRLAGAEGIEVIPTLVLYRNGKAVDSITAPGSKAEIDRFIQGALAK</sequence>
<dbReference type="Proteomes" id="UP000602260">
    <property type="component" value="Unassembled WGS sequence"/>
</dbReference>
<dbReference type="GO" id="GO:0005737">
    <property type="term" value="C:cytoplasm"/>
    <property type="evidence" value="ECO:0007669"/>
    <property type="project" value="TreeGrafter"/>
</dbReference>
<dbReference type="PIRSF" id="PIRSF000077">
    <property type="entry name" value="Thioredoxin"/>
    <property type="match status" value="1"/>
</dbReference>
<dbReference type="InterPro" id="IPR005746">
    <property type="entry name" value="Thioredoxin"/>
</dbReference>
<comment type="similarity">
    <text evidence="1 8">Belongs to the thioredoxin family.</text>
</comment>
<keyword evidence="4" id="KW-0249">Electron transport</keyword>
<feature type="site" description="Contributes to redox potential value" evidence="9">
    <location>
        <position position="35"/>
    </location>
</feature>
<dbReference type="NCBIfam" id="TIGR01068">
    <property type="entry name" value="thioredoxin"/>
    <property type="match status" value="1"/>
</dbReference>
<dbReference type="InterPro" id="IPR017937">
    <property type="entry name" value="Thioredoxin_CS"/>
</dbReference>
<dbReference type="PROSITE" id="PS51352">
    <property type="entry name" value="THIOREDOXIN_2"/>
    <property type="match status" value="1"/>
</dbReference>
<evidence type="ECO:0000256" key="3">
    <source>
        <dbReference type="ARBA" id="ARBA00022448"/>
    </source>
</evidence>
<comment type="caution">
    <text evidence="12">The sequence shown here is derived from an EMBL/GenBank/DDBJ whole genome shotgun (WGS) entry which is preliminary data.</text>
</comment>
<evidence type="ECO:0000313" key="13">
    <source>
        <dbReference type="Proteomes" id="UP000602260"/>
    </source>
</evidence>
<dbReference type="PANTHER" id="PTHR45663:SF11">
    <property type="entry name" value="GEO12009P1"/>
    <property type="match status" value="1"/>
</dbReference>
<feature type="domain" description="Thioredoxin" evidence="11">
    <location>
        <begin position="1"/>
        <end position="109"/>
    </location>
</feature>
<gene>
    <name evidence="12" type="primary">trxA</name>
    <name evidence="12" type="ORF">H8S55_11405</name>
</gene>
<keyword evidence="3" id="KW-0813">Transport</keyword>
<proteinExistence type="inferred from homology"/>
<dbReference type="GO" id="GO:0015035">
    <property type="term" value="F:protein-disulfide reductase activity"/>
    <property type="evidence" value="ECO:0007669"/>
    <property type="project" value="UniProtKB-UniRule"/>
</dbReference>
<dbReference type="InterPro" id="IPR036249">
    <property type="entry name" value="Thioredoxin-like_sf"/>
</dbReference>
<accession>A0A8J6IZX3</accession>
<protein>
    <recommendedName>
        <fullName evidence="2 7">Thioredoxin</fullName>
    </recommendedName>
</protein>
<keyword evidence="13" id="KW-1185">Reference proteome</keyword>
<feature type="active site" description="Nucleophile" evidence="9">
    <location>
        <position position="33"/>
    </location>
</feature>
<evidence type="ECO:0000256" key="6">
    <source>
        <dbReference type="ARBA" id="ARBA00023284"/>
    </source>
</evidence>
<organism evidence="12 13">
    <name type="scientific">Flintibacter faecis</name>
    <dbReference type="NCBI Taxonomy" id="2763047"/>
    <lineage>
        <taxon>Bacteria</taxon>
        <taxon>Bacillati</taxon>
        <taxon>Bacillota</taxon>
        <taxon>Clostridia</taxon>
        <taxon>Eubacteriales</taxon>
        <taxon>Flintibacter</taxon>
    </lineage>
</organism>
<dbReference type="Pfam" id="PF00085">
    <property type="entry name" value="Thioredoxin"/>
    <property type="match status" value="1"/>
</dbReference>
<dbReference type="PANTHER" id="PTHR45663">
    <property type="entry name" value="GEO12009P1"/>
    <property type="match status" value="1"/>
</dbReference>
<dbReference type="InterPro" id="IPR013766">
    <property type="entry name" value="Thioredoxin_domain"/>
</dbReference>
<dbReference type="PROSITE" id="PS00194">
    <property type="entry name" value="THIOREDOXIN_1"/>
    <property type="match status" value="1"/>
</dbReference>
<keyword evidence="6 10" id="KW-0676">Redox-active center</keyword>
<evidence type="ECO:0000256" key="10">
    <source>
        <dbReference type="PIRSR" id="PIRSR000077-4"/>
    </source>
</evidence>
<evidence type="ECO:0000313" key="12">
    <source>
        <dbReference type="EMBL" id="MBC5717913.1"/>
    </source>
</evidence>
<evidence type="ECO:0000256" key="8">
    <source>
        <dbReference type="PIRNR" id="PIRNR000077"/>
    </source>
</evidence>
<feature type="site" description="Deprotonates C-terminal active site Cys" evidence="9">
    <location>
        <position position="27"/>
    </location>
</feature>
<feature type="active site" description="Nucleophile" evidence="9">
    <location>
        <position position="36"/>
    </location>
</feature>
<dbReference type="Gene3D" id="3.40.30.10">
    <property type="entry name" value="Glutaredoxin"/>
    <property type="match status" value="1"/>
</dbReference>
<dbReference type="CDD" id="cd02947">
    <property type="entry name" value="TRX_family"/>
    <property type="match status" value="1"/>
</dbReference>
<reference evidence="12" key="1">
    <citation type="submission" date="2020-08" db="EMBL/GenBank/DDBJ databases">
        <title>Genome public.</title>
        <authorList>
            <person name="Liu C."/>
            <person name="Sun Q."/>
        </authorList>
    </citation>
    <scope>NUCLEOTIDE SEQUENCE</scope>
    <source>
        <strain evidence="12">BX5</strain>
    </source>
</reference>
<name>A0A8J6IZX3_9FIRM</name>
<evidence type="ECO:0000256" key="2">
    <source>
        <dbReference type="ARBA" id="ARBA00020570"/>
    </source>
</evidence>
<feature type="site" description="Contributes to redox potential value" evidence="9">
    <location>
        <position position="34"/>
    </location>
</feature>
<dbReference type="PRINTS" id="PR00421">
    <property type="entry name" value="THIOREDOXIN"/>
</dbReference>
<evidence type="ECO:0000256" key="4">
    <source>
        <dbReference type="ARBA" id="ARBA00022982"/>
    </source>
</evidence>
<evidence type="ECO:0000256" key="1">
    <source>
        <dbReference type="ARBA" id="ARBA00008987"/>
    </source>
</evidence>
<dbReference type="AlphaFoldDB" id="A0A8J6IZX3"/>
<evidence type="ECO:0000256" key="7">
    <source>
        <dbReference type="NCBIfam" id="TIGR01068"/>
    </source>
</evidence>